<evidence type="ECO:0000256" key="1">
    <source>
        <dbReference type="ARBA" id="ARBA00006534"/>
    </source>
</evidence>
<dbReference type="PANTHER" id="PTHR20842">
    <property type="entry name" value="PROTEASE S51 ALPHA-ASPARTYL DIPEPTIDASE"/>
    <property type="match status" value="1"/>
</dbReference>
<comment type="similarity">
    <text evidence="1">Belongs to the peptidase S51 family.</text>
</comment>
<keyword evidence="2" id="KW-0645">Protease</keyword>
<dbReference type="RefSeq" id="WP_185897599.1">
    <property type="nucleotide sequence ID" value="NZ_JACLZK010000001.1"/>
</dbReference>
<keyword evidence="3" id="KW-0378">Hydrolase</keyword>
<dbReference type="SUPFAM" id="SSF52317">
    <property type="entry name" value="Class I glutamine amidotransferase-like"/>
    <property type="match status" value="1"/>
</dbReference>
<evidence type="ECO:0000256" key="3">
    <source>
        <dbReference type="ARBA" id="ARBA00022801"/>
    </source>
</evidence>
<dbReference type="CDD" id="cd03129">
    <property type="entry name" value="GAT1_Peptidase_E_like"/>
    <property type="match status" value="1"/>
</dbReference>
<protein>
    <submittedName>
        <fullName evidence="5">Type 1 glutamine amidotransferase-like domain-containing protein</fullName>
    </submittedName>
</protein>
<dbReference type="InterPro" id="IPR029062">
    <property type="entry name" value="Class_I_gatase-like"/>
</dbReference>
<reference evidence="5 6" key="1">
    <citation type="submission" date="2020-08" db="EMBL/GenBank/DDBJ databases">
        <title>Complete genome and description of Campylobacter massiliensis Marseille-Q3452 sp. nov.</title>
        <authorList>
            <person name="Antezack A."/>
        </authorList>
    </citation>
    <scope>NUCLEOTIDE SEQUENCE [LARGE SCALE GENOMIC DNA]</scope>
    <source>
        <strain evidence="5 6">Marseille-Q3452</strain>
    </source>
</reference>
<dbReference type="AlphaFoldDB" id="A0A842J507"/>
<dbReference type="EMBL" id="JACLZK010000001">
    <property type="protein sequence ID" value="MBC2881890.1"/>
    <property type="molecule type" value="Genomic_DNA"/>
</dbReference>
<dbReference type="GO" id="GO:0006508">
    <property type="term" value="P:proteolysis"/>
    <property type="evidence" value="ECO:0007669"/>
    <property type="project" value="UniProtKB-KW"/>
</dbReference>
<name>A0A842J507_9BACT</name>
<keyword evidence="4" id="KW-0720">Serine protease</keyword>
<accession>A0A842J507</accession>
<keyword evidence="5" id="KW-0808">Transferase</keyword>
<keyword evidence="5" id="KW-0315">Glutamine amidotransferase</keyword>
<dbReference type="Gene3D" id="3.40.50.880">
    <property type="match status" value="1"/>
</dbReference>
<evidence type="ECO:0000256" key="2">
    <source>
        <dbReference type="ARBA" id="ARBA00022670"/>
    </source>
</evidence>
<dbReference type="GO" id="GO:0016740">
    <property type="term" value="F:transferase activity"/>
    <property type="evidence" value="ECO:0007669"/>
    <property type="project" value="UniProtKB-KW"/>
</dbReference>
<gene>
    <name evidence="5" type="ORF">H7R39_01110</name>
</gene>
<organism evidence="5 6">
    <name type="scientific">Campylobacter massiliensis</name>
    <dbReference type="NCBI Taxonomy" id="2762557"/>
    <lineage>
        <taxon>Bacteria</taxon>
        <taxon>Pseudomonadati</taxon>
        <taxon>Campylobacterota</taxon>
        <taxon>Epsilonproteobacteria</taxon>
        <taxon>Campylobacterales</taxon>
        <taxon>Campylobacteraceae</taxon>
        <taxon>Campylobacter</taxon>
    </lineage>
</organism>
<dbReference type="Pfam" id="PF03575">
    <property type="entry name" value="Peptidase_S51"/>
    <property type="match status" value="1"/>
</dbReference>
<evidence type="ECO:0000313" key="5">
    <source>
        <dbReference type="EMBL" id="MBC2881890.1"/>
    </source>
</evidence>
<evidence type="ECO:0000313" key="6">
    <source>
        <dbReference type="Proteomes" id="UP000552683"/>
    </source>
</evidence>
<keyword evidence="6" id="KW-1185">Reference proteome</keyword>
<dbReference type="GO" id="GO:0008236">
    <property type="term" value="F:serine-type peptidase activity"/>
    <property type="evidence" value="ECO:0007669"/>
    <property type="project" value="UniProtKB-KW"/>
</dbReference>
<dbReference type="Proteomes" id="UP000552683">
    <property type="component" value="Unassembled WGS sequence"/>
</dbReference>
<dbReference type="InterPro" id="IPR005320">
    <property type="entry name" value="Peptidase_S51"/>
</dbReference>
<evidence type="ECO:0000256" key="4">
    <source>
        <dbReference type="ARBA" id="ARBA00022825"/>
    </source>
</evidence>
<proteinExistence type="inferred from homology"/>
<comment type="caution">
    <text evidence="5">The sequence shown here is derived from an EMBL/GenBank/DDBJ whole genome shotgun (WGS) entry which is preliminary data.</text>
</comment>
<sequence>MIEMFLCSYFAGAATLFEDYARQNIRAKEVLFIPTAANVEEYRDYVDEAKEAFAKMGFEVQILDISKASEAEAKAKIGAARVLYVSGGNTFYLLRELKKKDLAGLIADRVRSGELVYVGESAGAMIVAPSVDYAAMMDDASGSELVSAQTGLDLVKFYPVVHYGEEPFVQSAAEILKIYGGKLNLAPINNTEAIAVHGDKFEILGR</sequence>
<dbReference type="PANTHER" id="PTHR20842:SF0">
    <property type="entry name" value="ALPHA-ASPARTYL DIPEPTIDASE"/>
    <property type="match status" value="1"/>
</dbReference>